<evidence type="ECO:0000256" key="3">
    <source>
        <dbReference type="ARBA" id="ARBA00023159"/>
    </source>
</evidence>
<keyword evidence="3" id="KW-0010">Activator</keyword>
<dbReference type="EMBL" id="CP016808">
    <property type="protein sequence ID" value="ANY70834.1"/>
    <property type="molecule type" value="Genomic_DNA"/>
</dbReference>
<dbReference type="Gene3D" id="1.10.10.10">
    <property type="entry name" value="Winged helix-like DNA-binding domain superfamily/Winged helix DNA-binding domain"/>
    <property type="match status" value="1"/>
</dbReference>
<feature type="domain" description="Cyclic nucleotide-binding" evidence="5">
    <location>
        <begin position="15"/>
        <end position="135"/>
    </location>
</feature>
<dbReference type="SUPFAM" id="SSF51206">
    <property type="entry name" value="cAMP-binding domain-like"/>
    <property type="match status" value="1"/>
</dbReference>
<dbReference type="PROSITE" id="PS51063">
    <property type="entry name" value="HTH_CRP_2"/>
    <property type="match status" value="1"/>
</dbReference>
<dbReference type="GO" id="GO:0003677">
    <property type="term" value="F:DNA binding"/>
    <property type="evidence" value="ECO:0007669"/>
    <property type="project" value="UniProtKB-KW"/>
</dbReference>
<organism evidence="7">
    <name type="scientific">Paenibacillus sp. BIHB 4019</name>
    <dbReference type="NCBI Taxonomy" id="1870819"/>
    <lineage>
        <taxon>Bacteria</taxon>
        <taxon>Bacillati</taxon>
        <taxon>Bacillota</taxon>
        <taxon>Bacilli</taxon>
        <taxon>Bacillales</taxon>
        <taxon>Paenibacillaceae</taxon>
        <taxon>Paenibacillus</taxon>
    </lineage>
</organism>
<keyword evidence="4" id="KW-0804">Transcription</keyword>
<sequence length="242" mass="28156">MIEIKDRELLDHYLQLHQLESVFNEPLLPYLSLYSFKQEELICGQGEMPQHMYVLVKGKIKVYTNSPEGKTLIISFKTPLEVIGDVEYIRGTEFLNTVEAVSPVIMIGVQHRWLDKHGRDYAPLLRFLLEKITRKFYFKSNSMSLNVMQPVDVRLASYLLSVSYDESDEQFKGELSTDNLKDVANLIGTSYRHLNRVIRQFCEEGLVERTKQWIVIKNKDALSKRANHHNYTLTDQKGEQGQ</sequence>
<dbReference type="Pfam" id="PF13545">
    <property type="entry name" value="HTH_Crp_2"/>
    <property type="match status" value="1"/>
</dbReference>
<dbReference type="InterPro" id="IPR014710">
    <property type="entry name" value="RmlC-like_jellyroll"/>
</dbReference>
<evidence type="ECO:0000313" key="7">
    <source>
        <dbReference type="EMBL" id="ANY70834.1"/>
    </source>
</evidence>
<gene>
    <name evidence="7" type="ORF">BBD42_18895</name>
</gene>
<dbReference type="SUPFAM" id="SSF46785">
    <property type="entry name" value="Winged helix' DNA-binding domain"/>
    <property type="match status" value="1"/>
</dbReference>
<evidence type="ECO:0000256" key="1">
    <source>
        <dbReference type="ARBA" id="ARBA00023015"/>
    </source>
</evidence>
<protein>
    <submittedName>
        <fullName evidence="7">Crp/Fnr family transcriptional regulator</fullName>
    </submittedName>
</protein>
<dbReference type="CDD" id="cd00038">
    <property type="entry name" value="CAP_ED"/>
    <property type="match status" value="1"/>
</dbReference>
<evidence type="ECO:0000256" key="4">
    <source>
        <dbReference type="ARBA" id="ARBA00023163"/>
    </source>
</evidence>
<dbReference type="RefSeq" id="WP_099521690.1">
    <property type="nucleotide sequence ID" value="NZ_CP016808.1"/>
</dbReference>
<dbReference type="Gene3D" id="2.60.120.10">
    <property type="entry name" value="Jelly Rolls"/>
    <property type="match status" value="1"/>
</dbReference>
<name>A0A1B2DSZ3_9BACL</name>
<evidence type="ECO:0000259" key="5">
    <source>
        <dbReference type="PROSITE" id="PS50042"/>
    </source>
</evidence>
<accession>A0A1B2DSZ3</accession>
<dbReference type="InterPro" id="IPR000595">
    <property type="entry name" value="cNMP-bd_dom"/>
</dbReference>
<dbReference type="InterPro" id="IPR018490">
    <property type="entry name" value="cNMP-bd_dom_sf"/>
</dbReference>
<keyword evidence="2" id="KW-0238">DNA-binding</keyword>
<evidence type="ECO:0000259" key="6">
    <source>
        <dbReference type="PROSITE" id="PS51063"/>
    </source>
</evidence>
<keyword evidence="1" id="KW-0805">Transcription regulation</keyword>
<feature type="domain" description="HTH crp-type" evidence="6">
    <location>
        <begin position="149"/>
        <end position="220"/>
    </location>
</feature>
<dbReference type="InterPro" id="IPR036388">
    <property type="entry name" value="WH-like_DNA-bd_sf"/>
</dbReference>
<dbReference type="InterPro" id="IPR012318">
    <property type="entry name" value="HTH_CRP"/>
</dbReference>
<reference evidence="7" key="1">
    <citation type="submission" date="2016-08" db="EMBL/GenBank/DDBJ databases">
        <title>Complete Genome Seqeunce of Paenibacillus sp. BIHB 4019 from tea rhizoplane.</title>
        <authorList>
            <person name="Thakur R."/>
            <person name="Swarnkar M.K."/>
            <person name="Gulati A."/>
        </authorList>
    </citation>
    <scope>NUCLEOTIDE SEQUENCE [LARGE SCALE GENOMIC DNA]</scope>
    <source>
        <strain evidence="7">BIHB4019</strain>
    </source>
</reference>
<dbReference type="PROSITE" id="PS50042">
    <property type="entry name" value="CNMP_BINDING_3"/>
    <property type="match status" value="1"/>
</dbReference>
<dbReference type="AlphaFoldDB" id="A0A1B2DSZ3"/>
<dbReference type="GO" id="GO:0006355">
    <property type="term" value="P:regulation of DNA-templated transcription"/>
    <property type="evidence" value="ECO:0007669"/>
    <property type="project" value="InterPro"/>
</dbReference>
<dbReference type="InterPro" id="IPR036390">
    <property type="entry name" value="WH_DNA-bd_sf"/>
</dbReference>
<dbReference type="Pfam" id="PF00027">
    <property type="entry name" value="cNMP_binding"/>
    <property type="match status" value="1"/>
</dbReference>
<evidence type="ECO:0000256" key="2">
    <source>
        <dbReference type="ARBA" id="ARBA00023125"/>
    </source>
</evidence>
<proteinExistence type="predicted"/>